<keyword evidence="4" id="KW-1185">Reference proteome</keyword>
<protein>
    <recommendedName>
        <fullName evidence="5">CoA transferase</fullName>
    </recommendedName>
</protein>
<proteinExistence type="predicted"/>
<dbReference type="Proteomes" id="UP000019141">
    <property type="component" value="Unassembled WGS sequence"/>
</dbReference>
<dbReference type="Pfam" id="PF02515">
    <property type="entry name" value="CoA_transf_3"/>
    <property type="match status" value="1"/>
</dbReference>
<dbReference type="HOGENOM" id="CLU_033975_2_0_7"/>
<dbReference type="SUPFAM" id="SSF89796">
    <property type="entry name" value="CoA-transferase family III (CaiB/BaiF)"/>
    <property type="match status" value="1"/>
</dbReference>
<feature type="region of interest" description="Disordered" evidence="2">
    <location>
        <begin position="1"/>
        <end position="20"/>
    </location>
</feature>
<dbReference type="GO" id="GO:0008410">
    <property type="term" value="F:CoA-transferase activity"/>
    <property type="evidence" value="ECO:0007669"/>
    <property type="project" value="TreeGrafter"/>
</dbReference>
<evidence type="ECO:0000256" key="2">
    <source>
        <dbReference type="SAM" id="MobiDB-lite"/>
    </source>
</evidence>
<dbReference type="InterPro" id="IPR003673">
    <property type="entry name" value="CoA-Trfase_fam_III"/>
</dbReference>
<gene>
    <name evidence="3" type="ORF">ETSY1_37840</name>
</gene>
<dbReference type="PANTHER" id="PTHR48207">
    <property type="entry name" value="SUCCINATE--HYDROXYMETHYLGLUTARATE COA-TRANSFERASE"/>
    <property type="match status" value="1"/>
</dbReference>
<evidence type="ECO:0000313" key="3">
    <source>
        <dbReference type="EMBL" id="ETW93752.1"/>
    </source>
</evidence>
<evidence type="ECO:0000313" key="4">
    <source>
        <dbReference type="Proteomes" id="UP000019141"/>
    </source>
</evidence>
<name>W4L6T6_ENTF1</name>
<comment type="caution">
    <text evidence="3">The sequence shown here is derived from an EMBL/GenBank/DDBJ whole genome shotgun (WGS) entry which is preliminary data.</text>
</comment>
<feature type="compositionally biased region" description="Polar residues" evidence="2">
    <location>
        <begin position="1"/>
        <end position="16"/>
    </location>
</feature>
<dbReference type="InterPro" id="IPR023606">
    <property type="entry name" value="CoA-Trfase_III_dom_1_sf"/>
</dbReference>
<accession>W4L6T6</accession>
<evidence type="ECO:0000256" key="1">
    <source>
        <dbReference type="ARBA" id="ARBA00022679"/>
    </source>
</evidence>
<dbReference type="PANTHER" id="PTHR48207:SF3">
    <property type="entry name" value="SUCCINATE--HYDROXYMETHYLGLUTARATE COA-TRANSFERASE"/>
    <property type="match status" value="1"/>
</dbReference>
<feature type="non-terminal residue" evidence="3">
    <location>
        <position position="300"/>
    </location>
</feature>
<dbReference type="Gene3D" id="3.30.1540.10">
    <property type="entry name" value="formyl-coa transferase, domain 3"/>
    <property type="match status" value="1"/>
</dbReference>
<organism evidence="3 4">
    <name type="scientific">Entotheonella factor</name>
    <dbReference type="NCBI Taxonomy" id="1429438"/>
    <lineage>
        <taxon>Bacteria</taxon>
        <taxon>Pseudomonadati</taxon>
        <taxon>Nitrospinota/Tectimicrobiota group</taxon>
        <taxon>Candidatus Tectimicrobiota</taxon>
        <taxon>Candidatus Entotheonellia</taxon>
        <taxon>Candidatus Entotheonellales</taxon>
        <taxon>Candidatus Entotheonellaceae</taxon>
        <taxon>Candidatus Entotheonella</taxon>
    </lineage>
</organism>
<dbReference type="InterPro" id="IPR044855">
    <property type="entry name" value="CoA-Trfase_III_dom3_sf"/>
</dbReference>
<dbReference type="AlphaFoldDB" id="W4L6T6"/>
<reference evidence="3 4" key="1">
    <citation type="journal article" date="2014" name="Nature">
        <title>An environmental bacterial taxon with a large and distinct metabolic repertoire.</title>
        <authorList>
            <person name="Wilson M.C."/>
            <person name="Mori T."/>
            <person name="Ruckert C."/>
            <person name="Uria A.R."/>
            <person name="Helf M.J."/>
            <person name="Takada K."/>
            <person name="Gernert C."/>
            <person name="Steffens U.A."/>
            <person name="Heycke N."/>
            <person name="Schmitt S."/>
            <person name="Rinke C."/>
            <person name="Helfrich E.J."/>
            <person name="Brachmann A.O."/>
            <person name="Gurgui C."/>
            <person name="Wakimoto T."/>
            <person name="Kracht M."/>
            <person name="Crusemann M."/>
            <person name="Hentschel U."/>
            <person name="Abe I."/>
            <person name="Matsunaga S."/>
            <person name="Kalinowski J."/>
            <person name="Takeyama H."/>
            <person name="Piel J."/>
        </authorList>
    </citation>
    <scope>NUCLEOTIDE SEQUENCE [LARGE SCALE GENOMIC DNA]</scope>
    <source>
        <strain evidence="4">TSY1</strain>
    </source>
</reference>
<keyword evidence="1" id="KW-0808">Transferase</keyword>
<sequence length="300" mass="32471">MPTSADNDNPTDNPASPYSGPMSGVRVLDLGVWVAGPFAATLLADFGAEVIKIERPGLGDPMRYRGTMESAAAHWCMDGRNKKSMTLDLSTERGQDILAQLIGHADVLIDNHRPGMLDAWGFTEARIRSLNPGLIVSTVSGFGQNGPYAHRLAFDRIAAAMGGLLYLNGEADRPPVRTGVIISDYVTALFNAIGILMALYHRDAKGGGGERMDVAMYECIFRILENTLGAYDKMGIHRQRMGNITPGFYPDDMFETLDGKWVVLSAVSDQQFAALCGVIGRAELAHDPALATLNDRGRQV</sequence>
<evidence type="ECO:0008006" key="5">
    <source>
        <dbReference type="Google" id="ProtNLM"/>
    </source>
</evidence>
<dbReference type="Gene3D" id="3.40.50.10540">
    <property type="entry name" value="Crotonobetainyl-coa:carnitine coa-transferase, domain 1"/>
    <property type="match status" value="1"/>
</dbReference>
<dbReference type="EMBL" id="AZHW01001178">
    <property type="protein sequence ID" value="ETW93752.1"/>
    <property type="molecule type" value="Genomic_DNA"/>
</dbReference>
<dbReference type="InterPro" id="IPR050483">
    <property type="entry name" value="CoA-transferase_III_domain"/>
</dbReference>